<proteinExistence type="predicted"/>
<keyword evidence="2" id="KW-1185">Reference proteome</keyword>
<reference evidence="1 2" key="1">
    <citation type="submission" date="2019-03" db="EMBL/GenBank/DDBJ databases">
        <title>An improved genome assembly of the fluke Schistosoma japonicum.</title>
        <authorList>
            <person name="Hu W."/>
            <person name="Luo F."/>
            <person name="Yin M."/>
            <person name="Mo X."/>
            <person name="Sun C."/>
            <person name="Wu Q."/>
            <person name="Zhu B."/>
            <person name="Xiang M."/>
            <person name="Wang J."/>
            <person name="Wang Y."/>
            <person name="Zhang T."/>
            <person name="Xu B."/>
            <person name="Zheng H."/>
            <person name="Feng Z."/>
        </authorList>
    </citation>
    <scope>NUCLEOTIDE SEQUENCE [LARGE SCALE GENOMIC DNA]</scope>
    <source>
        <strain evidence="1">HuSjv2</strain>
        <tissue evidence="1">Worms</tissue>
    </source>
</reference>
<protein>
    <submittedName>
        <fullName evidence="1">Uncharacterized protein</fullName>
    </submittedName>
</protein>
<dbReference type="AlphaFoldDB" id="A0A4Z2D9X3"/>
<dbReference type="Proteomes" id="UP000311919">
    <property type="component" value="Unassembled WGS sequence"/>
</dbReference>
<dbReference type="OrthoDB" id="6222567at2759"/>
<evidence type="ECO:0000313" key="2">
    <source>
        <dbReference type="Proteomes" id="UP000311919"/>
    </source>
</evidence>
<sequence>MMSRIDVHFSSLDFPESEILNNVVLAGDAHFLTNFHNFEEKWSPETVEIVPSTSDSLQNEFKNLLLEFDRLYVVIHKNLHILQELDAKLHSLDRSSTEWKYLQSFDSSININKGINFQALKDQMKILVTLKEQDFNTLKLATEEDKSVHEELVANIEILTTRLNSRKNTPKEKQTMYCRKWYNQKLGKISRSSSHATFKFSTNTIQEAQDPFNVPLLRGLLEFRMFGTLSLTDVKVISCHDSIVSLSQRLTSALTPSTIVASVRLQKLVDLTLVEDIKRLSSMYPLDWDPATRNLHLLAGQEGIATATVHIAPNGSVSLVKIRNASNPDQPEPYLTESCNFVPPISWSLDEWLMEISDFCNSAMATG</sequence>
<name>A0A4Z2D9X3_SCHJA</name>
<dbReference type="STRING" id="6182.A0A4Z2D9X3"/>
<comment type="caution">
    <text evidence="1">The sequence shown here is derived from an EMBL/GenBank/DDBJ whole genome shotgun (WGS) entry which is preliminary data.</text>
</comment>
<gene>
    <name evidence="1" type="ORF">EWB00_003090</name>
</gene>
<evidence type="ECO:0000313" key="1">
    <source>
        <dbReference type="EMBL" id="TNN13297.1"/>
    </source>
</evidence>
<organism evidence="1 2">
    <name type="scientific">Schistosoma japonicum</name>
    <name type="common">Blood fluke</name>
    <dbReference type="NCBI Taxonomy" id="6182"/>
    <lineage>
        <taxon>Eukaryota</taxon>
        <taxon>Metazoa</taxon>
        <taxon>Spiralia</taxon>
        <taxon>Lophotrochozoa</taxon>
        <taxon>Platyhelminthes</taxon>
        <taxon>Trematoda</taxon>
        <taxon>Digenea</taxon>
        <taxon>Strigeidida</taxon>
        <taxon>Schistosomatoidea</taxon>
        <taxon>Schistosomatidae</taxon>
        <taxon>Schistosoma</taxon>
    </lineage>
</organism>
<accession>A0A4Z2D9X3</accession>
<dbReference type="EMBL" id="SKCS01000197">
    <property type="protein sequence ID" value="TNN13297.1"/>
    <property type="molecule type" value="Genomic_DNA"/>
</dbReference>